<feature type="compositionally biased region" description="Basic residues" evidence="1">
    <location>
        <begin position="51"/>
        <end position="63"/>
    </location>
</feature>
<protein>
    <submittedName>
        <fullName evidence="2">Uncharacterized protein</fullName>
    </submittedName>
</protein>
<evidence type="ECO:0000256" key="1">
    <source>
        <dbReference type="SAM" id="MobiDB-lite"/>
    </source>
</evidence>
<proteinExistence type="predicted"/>
<name>Q8LNM9_ORYSJ</name>
<feature type="compositionally biased region" description="Pro residues" evidence="1">
    <location>
        <begin position="66"/>
        <end position="78"/>
    </location>
</feature>
<organism evidence="2 3">
    <name type="scientific">Oryza sativa subsp. japonica</name>
    <name type="common">Rice</name>
    <dbReference type="NCBI Taxonomy" id="39947"/>
    <lineage>
        <taxon>Eukaryota</taxon>
        <taxon>Viridiplantae</taxon>
        <taxon>Streptophyta</taxon>
        <taxon>Embryophyta</taxon>
        <taxon>Tracheophyta</taxon>
        <taxon>Spermatophyta</taxon>
        <taxon>Magnoliopsida</taxon>
        <taxon>Liliopsida</taxon>
        <taxon>Poales</taxon>
        <taxon>Poaceae</taxon>
        <taxon>BOP clade</taxon>
        <taxon>Oryzoideae</taxon>
        <taxon>Oryzeae</taxon>
        <taxon>Oryzinae</taxon>
        <taxon>Oryza</taxon>
        <taxon>Oryza sativa</taxon>
    </lineage>
</organism>
<sequence length="143" mass="16243">MCFCPYLCFSSRFSLSYPSSFIAVRRLGGSLLVGHQRNSTTRATEPSSSVGHHRVKRRWRRQLPIHSPPSLKPPPPHPLVGKRATGWVGMGKVIDVDCGEREGKKKERHSAVSDLARHRFEEEDYHVIDYESELQTAMSTTVR</sequence>
<gene>
    <name evidence="2" type="primary">OSJNBa0040D23.16</name>
</gene>
<reference evidence="3" key="2">
    <citation type="journal article" date="2008" name="Nucleic Acids Res.">
        <title>The rice annotation project database (RAP-DB): 2008 update.</title>
        <authorList>
            <consortium name="The rice annotation project (RAP)"/>
        </authorList>
    </citation>
    <scope>GENOME REANNOTATION</scope>
    <source>
        <strain evidence="3">cv. Nipponbare</strain>
    </source>
</reference>
<dbReference type="EMBL" id="AC074196">
    <property type="protein sequence ID" value="AAM76358.1"/>
    <property type="molecule type" value="Genomic_DNA"/>
</dbReference>
<dbReference type="Proteomes" id="UP000000763">
    <property type="component" value="Chromosome 10"/>
</dbReference>
<evidence type="ECO:0000313" key="2">
    <source>
        <dbReference type="EMBL" id="AAM76358.1"/>
    </source>
</evidence>
<evidence type="ECO:0000313" key="3">
    <source>
        <dbReference type="Proteomes" id="UP000000763"/>
    </source>
</evidence>
<feature type="compositionally biased region" description="Polar residues" evidence="1">
    <location>
        <begin position="36"/>
        <end position="50"/>
    </location>
</feature>
<feature type="region of interest" description="Disordered" evidence="1">
    <location>
        <begin position="36"/>
        <end position="83"/>
    </location>
</feature>
<reference evidence="3" key="1">
    <citation type="journal article" date="2005" name="Nature">
        <title>The map-based sequence of the rice genome.</title>
        <authorList>
            <consortium name="International rice genome sequencing project (IRGSP)"/>
            <person name="Matsumoto T."/>
            <person name="Wu J."/>
            <person name="Kanamori H."/>
            <person name="Katayose Y."/>
            <person name="Fujisawa M."/>
            <person name="Namiki N."/>
            <person name="Mizuno H."/>
            <person name="Yamamoto K."/>
            <person name="Antonio B.A."/>
            <person name="Baba T."/>
            <person name="Sakata K."/>
            <person name="Nagamura Y."/>
            <person name="Aoki H."/>
            <person name="Arikawa K."/>
            <person name="Arita K."/>
            <person name="Bito T."/>
            <person name="Chiden Y."/>
            <person name="Fujitsuka N."/>
            <person name="Fukunaka R."/>
            <person name="Hamada M."/>
            <person name="Harada C."/>
            <person name="Hayashi A."/>
            <person name="Hijishita S."/>
            <person name="Honda M."/>
            <person name="Hosokawa S."/>
            <person name="Ichikawa Y."/>
            <person name="Idonuma A."/>
            <person name="Iijima M."/>
            <person name="Ikeda M."/>
            <person name="Ikeno M."/>
            <person name="Ito K."/>
            <person name="Ito S."/>
            <person name="Ito T."/>
            <person name="Ito Y."/>
            <person name="Ito Y."/>
            <person name="Iwabuchi A."/>
            <person name="Kamiya K."/>
            <person name="Karasawa W."/>
            <person name="Kurita K."/>
            <person name="Katagiri S."/>
            <person name="Kikuta A."/>
            <person name="Kobayashi H."/>
            <person name="Kobayashi N."/>
            <person name="Machita K."/>
            <person name="Maehara T."/>
            <person name="Masukawa M."/>
            <person name="Mizubayashi T."/>
            <person name="Mukai Y."/>
            <person name="Nagasaki H."/>
            <person name="Nagata Y."/>
            <person name="Naito S."/>
            <person name="Nakashima M."/>
            <person name="Nakama Y."/>
            <person name="Nakamichi Y."/>
            <person name="Nakamura M."/>
            <person name="Meguro A."/>
            <person name="Negishi M."/>
            <person name="Ohta I."/>
            <person name="Ohta T."/>
            <person name="Okamoto M."/>
            <person name="Ono N."/>
            <person name="Saji S."/>
            <person name="Sakaguchi M."/>
            <person name="Sakai K."/>
            <person name="Shibata M."/>
            <person name="Shimokawa T."/>
            <person name="Song J."/>
            <person name="Takazaki Y."/>
            <person name="Terasawa K."/>
            <person name="Tsugane M."/>
            <person name="Tsuji K."/>
            <person name="Ueda S."/>
            <person name="Waki K."/>
            <person name="Yamagata H."/>
            <person name="Yamamoto M."/>
            <person name="Yamamoto S."/>
            <person name="Yamane H."/>
            <person name="Yoshiki S."/>
            <person name="Yoshihara R."/>
            <person name="Yukawa K."/>
            <person name="Zhong H."/>
            <person name="Yano M."/>
            <person name="Yuan Q."/>
            <person name="Ouyang S."/>
            <person name="Liu J."/>
            <person name="Jones K.M."/>
            <person name="Gansberger K."/>
            <person name="Moffat K."/>
            <person name="Hill J."/>
            <person name="Bera J."/>
            <person name="Fadrosh D."/>
            <person name="Jin S."/>
            <person name="Johri S."/>
            <person name="Kim M."/>
            <person name="Overton L."/>
            <person name="Reardon M."/>
            <person name="Tsitrin T."/>
            <person name="Vuong H."/>
            <person name="Weaver B."/>
            <person name="Ciecko A."/>
            <person name="Tallon L."/>
            <person name="Jackson J."/>
            <person name="Pai G."/>
            <person name="Aken S.V."/>
            <person name="Utterback T."/>
            <person name="Reidmuller S."/>
            <person name="Feldblyum T."/>
            <person name="Hsiao J."/>
            <person name="Zismann V."/>
            <person name="Iobst S."/>
            <person name="de Vazeille A.R."/>
            <person name="Buell C.R."/>
            <person name="Ying K."/>
            <person name="Li Y."/>
            <person name="Lu T."/>
            <person name="Huang Y."/>
            <person name="Zhao Q."/>
            <person name="Feng Q."/>
            <person name="Zhang L."/>
            <person name="Zhu J."/>
            <person name="Weng Q."/>
            <person name="Mu J."/>
            <person name="Lu Y."/>
            <person name="Fan D."/>
            <person name="Liu Y."/>
            <person name="Guan J."/>
            <person name="Zhang Y."/>
            <person name="Yu S."/>
            <person name="Liu X."/>
            <person name="Zhang Y."/>
            <person name="Hong G."/>
            <person name="Han B."/>
            <person name="Choisne N."/>
            <person name="Demange N."/>
            <person name="Orjeda G."/>
            <person name="Samain S."/>
            <person name="Cattolico L."/>
            <person name="Pelletier E."/>
            <person name="Couloux A."/>
            <person name="Segurens B."/>
            <person name="Wincker P."/>
            <person name="D'Hont A."/>
            <person name="Scarpelli C."/>
            <person name="Weissenbach J."/>
            <person name="Salanoubat M."/>
            <person name="Quetier F."/>
            <person name="Yu Y."/>
            <person name="Kim H.R."/>
            <person name="Rambo T."/>
            <person name="Currie J."/>
            <person name="Collura K."/>
            <person name="Luo M."/>
            <person name="Yang T."/>
            <person name="Ammiraju J.S.S."/>
            <person name="Engler F."/>
            <person name="Soderlund C."/>
            <person name="Wing R.A."/>
            <person name="Palmer L.E."/>
            <person name="de la Bastide M."/>
            <person name="Spiegel L."/>
            <person name="Nascimento L."/>
            <person name="Zutavern T."/>
            <person name="O'Shaughnessy A."/>
            <person name="Dike S."/>
            <person name="Dedhia N."/>
            <person name="Preston R."/>
            <person name="Balija V."/>
            <person name="McCombie W.R."/>
            <person name="Chow T."/>
            <person name="Chen H."/>
            <person name="Chung M."/>
            <person name="Chen C."/>
            <person name="Shaw J."/>
            <person name="Wu H."/>
            <person name="Hsiao K."/>
            <person name="Chao Y."/>
            <person name="Chu M."/>
            <person name="Cheng C."/>
            <person name="Hour A."/>
            <person name="Lee P."/>
            <person name="Lin S."/>
            <person name="Lin Y."/>
            <person name="Liou J."/>
            <person name="Liu S."/>
            <person name="Hsing Y."/>
            <person name="Raghuvanshi S."/>
            <person name="Mohanty A."/>
            <person name="Bharti A.K."/>
            <person name="Gaur A."/>
            <person name="Gupta V."/>
            <person name="Kumar D."/>
            <person name="Ravi V."/>
            <person name="Vij S."/>
            <person name="Kapur A."/>
            <person name="Khurana P."/>
            <person name="Khurana P."/>
            <person name="Khurana J.P."/>
            <person name="Tyagi A.K."/>
            <person name="Gaikwad K."/>
            <person name="Singh A."/>
            <person name="Dalal V."/>
            <person name="Srivastava S."/>
            <person name="Dixit A."/>
            <person name="Pal A.K."/>
            <person name="Ghazi I.A."/>
            <person name="Yadav M."/>
            <person name="Pandit A."/>
            <person name="Bhargava A."/>
            <person name="Sureshbabu K."/>
            <person name="Batra K."/>
            <person name="Sharma T.R."/>
            <person name="Mohapatra T."/>
            <person name="Singh N.K."/>
            <person name="Messing J."/>
            <person name="Nelson A.B."/>
            <person name="Fuks G."/>
            <person name="Kavchok S."/>
            <person name="Keizer G."/>
            <person name="Linton E."/>
            <person name="Llaca V."/>
            <person name="Song R."/>
            <person name="Tanyolac B."/>
            <person name="Young S."/>
            <person name="Ho-Il K."/>
            <person name="Hahn J.H."/>
            <person name="Sangsakoo G."/>
            <person name="Vanavichit A."/>
            <person name="de Mattos Luiz.A.T."/>
            <person name="Zimmer P.D."/>
            <person name="Malone G."/>
            <person name="Dellagostin O."/>
            <person name="de Oliveira A.C."/>
            <person name="Bevan M."/>
            <person name="Bancroft I."/>
            <person name="Minx P."/>
            <person name="Cordum H."/>
            <person name="Wilson R."/>
            <person name="Cheng Z."/>
            <person name="Jin W."/>
            <person name="Jiang J."/>
            <person name="Leong S.A."/>
            <person name="Iwama H."/>
            <person name="Gojobori T."/>
            <person name="Itoh T."/>
            <person name="Niimura Y."/>
            <person name="Fujii Y."/>
            <person name="Habara T."/>
            <person name="Sakai H."/>
            <person name="Sato Y."/>
            <person name="Wilson G."/>
            <person name="Kumar K."/>
            <person name="McCouch S."/>
            <person name="Juretic N."/>
            <person name="Hoen D."/>
            <person name="Wright S."/>
            <person name="Bruskiewich R."/>
            <person name="Bureau T."/>
            <person name="Miyao A."/>
            <person name="Hirochika H."/>
            <person name="Nishikawa T."/>
            <person name="Kadowaki K."/>
            <person name="Sugiura M."/>
            <person name="Burr B."/>
            <person name="Sasaki T."/>
        </authorList>
    </citation>
    <scope>NUCLEOTIDE SEQUENCE [LARGE SCALE GENOMIC DNA]</scope>
    <source>
        <strain evidence="3">cv. Nipponbare</strain>
    </source>
</reference>
<accession>Q8LNM9</accession>
<dbReference type="AlphaFoldDB" id="Q8LNM9"/>